<organism evidence="1">
    <name type="scientific">Arundo donax</name>
    <name type="common">Giant reed</name>
    <name type="synonym">Donax arundinaceus</name>
    <dbReference type="NCBI Taxonomy" id="35708"/>
    <lineage>
        <taxon>Eukaryota</taxon>
        <taxon>Viridiplantae</taxon>
        <taxon>Streptophyta</taxon>
        <taxon>Embryophyta</taxon>
        <taxon>Tracheophyta</taxon>
        <taxon>Spermatophyta</taxon>
        <taxon>Magnoliopsida</taxon>
        <taxon>Liliopsida</taxon>
        <taxon>Poales</taxon>
        <taxon>Poaceae</taxon>
        <taxon>PACMAD clade</taxon>
        <taxon>Arundinoideae</taxon>
        <taxon>Arundineae</taxon>
        <taxon>Arundo</taxon>
    </lineage>
</organism>
<reference evidence="1" key="1">
    <citation type="submission" date="2014-09" db="EMBL/GenBank/DDBJ databases">
        <authorList>
            <person name="Magalhaes I.L.F."/>
            <person name="Oliveira U."/>
            <person name="Santos F.R."/>
            <person name="Vidigal T.H.D.A."/>
            <person name="Brescovit A.D."/>
            <person name="Santos A.J."/>
        </authorList>
    </citation>
    <scope>NUCLEOTIDE SEQUENCE</scope>
    <source>
        <tissue evidence="1">Shoot tissue taken approximately 20 cm above the soil surface</tissue>
    </source>
</reference>
<dbReference type="EMBL" id="GBRH01209773">
    <property type="protein sequence ID" value="JAD88122.1"/>
    <property type="molecule type" value="Transcribed_RNA"/>
</dbReference>
<reference evidence="1" key="2">
    <citation type="journal article" date="2015" name="Data Brief">
        <title>Shoot transcriptome of the giant reed, Arundo donax.</title>
        <authorList>
            <person name="Barrero R.A."/>
            <person name="Guerrero F.D."/>
            <person name="Moolhuijzen P."/>
            <person name="Goolsby J.A."/>
            <person name="Tidwell J."/>
            <person name="Bellgard S.E."/>
            <person name="Bellgard M.I."/>
        </authorList>
    </citation>
    <scope>NUCLEOTIDE SEQUENCE</scope>
    <source>
        <tissue evidence="1">Shoot tissue taken approximately 20 cm above the soil surface</tissue>
    </source>
</reference>
<evidence type="ECO:0000313" key="1">
    <source>
        <dbReference type="EMBL" id="JAD88122.1"/>
    </source>
</evidence>
<dbReference type="AlphaFoldDB" id="A0A0A9DWK7"/>
<name>A0A0A9DWK7_ARUDO</name>
<accession>A0A0A9DWK7</accession>
<protein>
    <submittedName>
        <fullName evidence="1">Uncharacterized protein</fullName>
    </submittedName>
</protein>
<sequence length="47" mass="5533">MSSWRRGWCQTTPHTIPSSMPTVRKGTWKTLSSSTIRWWRIPSGRML</sequence>
<proteinExistence type="predicted"/>